<organism evidence="8 9">
    <name type="scientific">Desulfofundulus thermobenzoicus</name>
    <dbReference type="NCBI Taxonomy" id="29376"/>
    <lineage>
        <taxon>Bacteria</taxon>
        <taxon>Bacillati</taxon>
        <taxon>Bacillota</taxon>
        <taxon>Clostridia</taxon>
        <taxon>Eubacteriales</taxon>
        <taxon>Peptococcaceae</taxon>
        <taxon>Desulfofundulus</taxon>
    </lineage>
</organism>
<dbReference type="InterPro" id="IPR011577">
    <property type="entry name" value="Cyt_b561_bac/Ni-Hgenase"/>
</dbReference>
<dbReference type="PANTHER" id="PTHR30074:SF6">
    <property type="entry name" value="FORMATE DEHYDROGENASE GAMMA SUBUNIT"/>
    <property type="match status" value="1"/>
</dbReference>
<dbReference type="EMBL" id="WHYR01000004">
    <property type="protein sequence ID" value="MQL51136.1"/>
    <property type="molecule type" value="Genomic_DNA"/>
</dbReference>
<reference evidence="8 9" key="1">
    <citation type="submission" date="2019-10" db="EMBL/GenBank/DDBJ databases">
        <title>Comparative genomics of sulfur disproportionating microorganisms.</title>
        <authorList>
            <person name="Ward L.M."/>
            <person name="Bertran E."/>
            <person name="Johnston D."/>
        </authorList>
    </citation>
    <scope>NUCLEOTIDE SEQUENCE [LARGE SCALE GENOMIC DNA]</scope>
    <source>
        <strain evidence="8 9">DSM 14055</strain>
    </source>
</reference>
<feature type="domain" description="Cytochrome b561 bacterial/Ni-hydrogenase" evidence="7">
    <location>
        <begin position="59"/>
        <end position="213"/>
    </location>
</feature>
<evidence type="ECO:0000256" key="5">
    <source>
        <dbReference type="ARBA" id="ARBA00023136"/>
    </source>
</evidence>
<keyword evidence="2" id="KW-1003">Cell membrane</keyword>
<feature type="transmembrane region" description="Helical" evidence="6">
    <location>
        <begin position="65"/>
        <end position="85"/>
    </location>
</feature>
<evidence type="ECO:0000259" key="7">
    <source>
        <dbReference type="Pfam" id="PF01292"/>
    </source>
</evidence>
<dbReference type="GO" id="GO:0022904">
    <property type="term" value="P:respiratory electron transport chain"/>
    <property type="evidence" value="ECO:0007669"/>
    <property type="project" value="InterPro"/>
</dbReference>
<dbReference type="InterPro" id="IPR051817">
    <property type="entry name" value="FDH_cytochrome_b556_subunit"/>
</dbReference>
<feature type="transmembrane region" description="Helical" evidence="6">
    <location>
        <begin position="20"/>
        <end position="38"/>
    </location>
</feature>
<dbReference type="GO" id="GO:0036397">
    <property type="term" value="F:formate dehydrogenase (quinone) activity"/>
    <property type="evidence" value="ECO:0007669"/>
    <property type="project" value="TreeGrafter"/>
</dbReference>
<evidence type="ECO:0000256" key="6">
    <source>
        <dbReference type="SAM" id="Phobius"/>
    </source>
</evidence>
<dbReference type="GO" id="GO:0009061">
    <property type="term" value="P:anaerobic respiration"/>
    <property type="evidence" value="ECO:0007669"/>
    <property type="project" value="TreeGrafter"/>
</dbReference>
<dbReference type="InterPro" id="IPR016174">
    <property type="entry name" value="Di-haem_cyt_TM"/>
</dbReference>
<dbReference type="PROSITE" id="PS51257">
    <property type="entry name" value="PROKAR_LIPOPROTEIN"/>
    <property type="match status" value="1"/>
</dbReference>
<keyword evidence="5 6" id="KW-0472">Membrane</keyword>
<evidence type="ECO:0000256" key="1">
    <source>
        <dbReference type="ARBA" id="ARBA00004651"/>
    </source>
</evidence>
<feature type="transmembrane region" description="Helical" evidence="6">
    <location>
        <begin position="97"/>
        <end position="117"/>
    </location>
</feature>
<dbReference type="SUPFAM" id="SSF81342">
    <property type="entry name" value="Transmembrane di-heme cytochromes"/>
    <property type="match status" value="1"/>
</dbReference>
<dbReference type="PANTHER" id="PTHR30074">
    <property type="entry name" value="FORMATE DEHYDROGENASE, NITRATE-INDUCIBLE, CYTOCHROME B556 FDN SUBUNIT"/>
    <property type="match status" value="1"/>
</dbReference>
<comment type="caution">
    <text evidence="8">The sequence shown here is derived from an EMBL/GenBank/DDBJ whole genome shotgun (WGS) entry which is preliminary data.</text>
</comment>
<comment type="subcellular location">
    <subcellularLocation>
        <location evidence="1">Cell membrane</location>
        <topology evidence="1">Multi-pass membrane protein</topology>
    </subcellularLocation>
</comment>
<dbReference type="Proteomes" id="UP000441717">
    <property type="component" value="Unassembled WGS sequence"/>
</dbReference>
<evidence type="ECO:0000256" key="2">
    <source>
        <dbReference type="ARBA" id="ARBA00022475"/>
    </source>
</evidence>
<proteinExistence type="predicted"/>
<gene>
    <name evidence="8" type="ORF">GFC01_02405</name>
</gene>
<keyword evidence="9" id="KW-1185">Reference proteome</keyword>
<dbReference type="GO" id="GO:0009055">
    <property type="term" value="F:electron transfer activity"/>
    <property type="evidence" value="ECO:0007669"/>
    <property type="project" value="InterPro"/>
</dbReference>
<evidence type="ECO:0000256" key="4">
    <source>
        <dbReference type="ARBA" id="ARBA00022989"/>
    </source>
</evidence>
<protein>
    <recommendedName>
        <fullName evidence="7">Cytochrome b561 bacterial/Ni-hydrogenase domain-containing protein</fullName>
    </recommendedName>
</protein>
<dbReference type="Gene3D" id="1.20.950.20">
    <property type="entry name" value="Transmembrane di-heme cytochromes, Chain C"/>
    <property type="match status" value="1"/>
</dbReference>
<dbReference type="GO" id="GO:0009326">
    <property type="term" value="C:formate dehydrogenase complex"/>
    <property type="evidence" value="ECO:0007669"/>
    <property type="project" value="TreeGrafter"/>
</dbReference>
<keyword evidence="3 6" id="KW-0812">Transmembrane</keyword>
<evidence type="ECO:0000313" key="9">
    <source>
        <dbReference type="Proteomes" id="UP000441717"/>
    </source>
</evidence>
<dbReference type="AlphaFoldDB" id="A0A6N7IMD5"/>
<evidence type="ECO:0000256" key="3">
    <source>
        <dbReference type="ARBA" id="ARBA00022692"/>
    </source>
</evidence>
<keyword evidence="4 6" id="KW-1133">Transmembrane helix</keyword>
<accession>A0A6N7IMD5</accession>
<evidence type="ECO:0000313" key="8">
    <source>
        <dbReference type="EMBL" id="MQL51136.1"/>
    </source>
</evidence>
<dbReference type="GO" id="GO:0015944">
    <property type="term" value="P:formate oxidation"/>
    <property type="evidence" value="ECO:0007669"/>
    <property type="project" value="TreeGrafter"/>
</dbReference>
<dbReference type="GO" id="GO:0005886">
    <property type="term" value="C:plasma membrane"/>
    <property type="evidence" value="ECO:0007669"/>
    <property type="project" value="UniProtKB-SubCell"/>
</dbReference>
<name>A0A6N7IMD5_9FIRM</name>
<dbReference type="OrthoDB" id="1808646at2"/>
<dbReference type="Pfam" id="PF01292">
    <property type="entry name" value="Ni_hydr_CYTB"/>
    <property type="match status" value="1"/>
</dbReference>
<sequence length="241" mass="26826">MEPKKEATDVIDFYAEHKMLVWIAAISLSIAGCLLYYMTFGPHTVSGKGIGPGTLVRRFGIREWISHWLMLLGFLTLAATGFMQVVPGTALSHLGPFHGWLGFIFFLIALITLLGWVPDALFKRYDWPWLLKMGGYFSHDPKPLAAGRFNAGQKIYYWSILLVLIGLLVSAVVMEHGSHSLAGRKGLFWCVHGLLGCLATIMVIGHGFLSIFVNPDSARVLRDGRVSKAYTDKHHSLWKAP</sequence>
<feature type="transmembrane region" description="Helical" evidence="6">
    <location>
        <begin position="186"/>
        <end position="213"/>
    </location>
</feature>
<feature type="transmembrane region" description="Helical" evidence="6">
    <location>
        <begin position="155"/>
        <end position="174"/>
    </location>
</feature>